<dbReference type="InterPro" id="IPR013324">
    <property type="entry name" value="RNA_pol_sigma_r3/r4-like"/>
</dbReference>
<dbReference type="SUPFAM" id="SSF88659">
    <property type="entry name" value="Sigma3 and sigma4 domains of RNA polymerase sigma factors"/>
    <property type="match status" value="1"/>
</dbReference>
<comment type="caution">
    <text evidence="1">The sequence shown here is derived from an EMBL/GenBank/DDBJ whole genome shotgun (WGS) entry which is preliminary data.</text>
</comment>
<name>A0ABV7FT50_9ALTE</name>
<dbReference type="RefSeq" id="WP_376919827.1">
    <property type="nucleotide sequence ID" value="NZ_JBHRSW010000014.1"/>
</dbReference>
<evidence type="ECO:0008006" key="3">
    <source>
        <dbReference type="Google" id="ProtNLM"/>
    </source>
</evidence>
<keyword evidence="2" id="KW-1185">Reference proteome</keyword>
<accession>A0ABV7FT50</accession>
<evidence type="ECO:0000313" key="2">
    <source>
        <dbReference type="Proteomes" id="UP001595478"/>
    </source>
</evidence>
<protein>
    <recommendedName>
        <fullName evidence="3">Transcriptional regulator</fullName>
    </recommendedName>
</protein>
<proteinExistence type="predicted"/>
<evidence type="ECO:0000313" key="1">
    <source>
        <dbReference type="EMBL" id="MFC3121692.1"/>
    </source>
</evidence>
<gene>
    <name evidence="1" type="ORF">ACFOHL_08665</name>
</gene>
<dbReference type="Gene3D" id="1.10.10.10">
    <property type="entry name" value="Winged helix-like DNA-binding domain superfamily/Winged helix DNA-binding domain"/>
    <property type="match status" value="1"/>
</dbReference>
<sequence length="214" mass="24230">MIIAVETADLVNSTQLTHEDFMIVSNAIDNELTDNKDRYTLVFERFRGDAHQVTYFQAEYAVRISLLVRLATYIALPAHHTLLTQSLLVGSQAKEDKMGAVYIASGRHLDKLKRSGFLVDFISDTYTMALPSQFMQALLNGLTSKQAQALYWYIKLGFPDQQTIAKHLNMTRQNVNTHLQRANSDLVKAFIDTYEANVTQLKQEQVVPSSGDKR</sequence>
<dbReference type="EMBL" id="JBHRSW010000014">
    <property type="protein sequence ID" value="MFC3121692.1"/>
    <property type="molecule type" value="Genomic_DNA"/>
</dbReference>
<dbReference type="Proteomes" id="UP001595478">
    <property type="component" value="Unassembled WGS sequence"/>
</dbReference>
<organism evidence="1 2">
    <name type="scientific">Agaribacter flavus</name>
    <dbReference type="NCBI Taxonomy" id="1902781"/>
    <lineage>
        <taxon>Bacteria</taxon>
        <taxon>Pseudomonadati</taxon>
        <taxon>Pseudomonadota</taxon>
        <taxon>Gammaproteobacteria</taxon>
        <taxon>Alteromonadales</taxon>
        <taxon>Alteromonadaceae</taxon>
        <taxon>Agaribacter</taxon>
    </lineage>
</organism>
<dbReference type="InterPro" id="IPR036388">
    <property type="entry name" value="WH-like_DNA-bd_sf"/>
</dbReference>
<reference evidence="2" key="1">
    <citation type="journal article" date="2019" name="Int. J. Syst. Evol. Microbiol.">
        <title>The Global Catalogue of Microorganisms (GCM) 10K type strain sequencing project: providing services to taxonomists for standard genome sequencing and annotation.</title>
        <authorList>
            <consortium name="The Broad Institute Genomics Platform"/>
            <consortium name="The Broad Institute Genome Sequencing Center for Infectious Disease"/>
            <person name="Wu L."/>
            <person name="Ma J."/>
        </authorList>
    </citation>
    <scope>NUCLEOTIDE SEQUENCE [LARGE SCALE GENOMIC DNA]</scope>
    <source>
        <strain evidence="2">KCTC 52473</strain>
    </source>
</reference>